<keyword evidence="2" id="KW-1185">Reference proteome</keyword>
<organism evidence="1 2">
    <name type="scientific">Cannabis sativa</name>
    <name type="common">Hemp</name>
    <name type="synonym">Marijuana</name>
    <dbReference type="NCBI Taxonomy" id="3483"/>
    <lineage>
        <taxon>Eukaryota</taxon>
        <taxon>Viridiplantae</taxon>
        <taxon>Streptophyta</taxon>
        <taxon>Embryophyta</taxon>
        <taxon>Tracheophyta</taxon>
        <taxon>Spermatophyta</taxon>
        <taxon>Magnoliopsida</taxon>
        <taxon>eudicotyledons</taxon>
        <taxon>Gunneridae</taxon>
        <taxon>Pentapetalae</taxon>
        <taxon>rosids</taxon>
        <taxon>fabids</taxon>
        <taxon>Rosales</taxon>
        <taxon>Cannabaceae</taxon>
        <taxon>Cannabis</taxon>
    </lineage>
</organism>
<name>A0A803PFJ9_CANSA</name>
<evidence type="ECO:0000313" key="1">
    <source>
        <dbReference type="EnsemblPlants" id="cds.evm.model.04.2079"/>
    </source>
</evidence>
<dbReference type="AlphaFoldDB" id="A0A803PFJ9"/>
<accession>A0A803PFJ9</accession>
<reference evidence="1" key="1">
    <citation type="submission" date="2018-11" db="EMBL/GenBank/DDBJ databases">
        <authorList>
            <person name="Grassa J C."/>
        </authorList>
    </citation>
    <scope>NUCLEOTIDE SEQUENCE [LARGE SCALE GENOMIC DNA]</scope>
</reference>
<protein>
    <submittedName>
        <fullName evidence="1">Uncharacterized protein</fullName>
    </submittedName>
</protein>
<proteinExistence type="predicted"/>
<dbReference type="Gramene" id="evm.model.04.2079">
    <property type="protein sequence ID" value="cds.evm.model.04.2079"/>
    <property type="gene ID" value="evm.TU.04.2079"/>
</dbReference>
<evidence type="ECO:0000313" key="2">
    <source>
        <dbReference type="Proteomes" id="UP000596661"/>
    </source>
</evidence>
<dbReference type="EMBL" id="UZAU01000401">
    <property type="status" value="NOT_ANNOTATED_CDS"/>
    <property type="molecule type" value="Genomic_DNA"/>
</dbReference>
<sequence>MRTNQLKDIAIAAVNLGHVKLRLRLECKEDLFKIGPETKAEAEKRDGDSVDVLIMRWDGLSHEFDLGR</sequence>
<reference evidence="1" key="2">
    <citation type="submission" date="2021-03" db="UniProtKB">
        <authorList>
            <consortium name="EnsemblPlants"/>
        </authorList>
    </citation>
    <scope>IDENTIFICATION</scope>
</reference>
<dbReference type="EnsemblPlants" id="evm.model.04.2079">
    <property type="protein sequence ID" value="cds.evm.model.04.2079"/>
    <property type="gene ID" value="evm.TU.04.2079"/>
</dbReference>
<dbReference type="Proteomes" id="UP000596661">
    <property type="component" value="Chromosome 4"/>
</dbReference>